<accession>A0A5B7K718</accession>
<dbReference type="AlphaFoldDB" id="A0A5B7K718"/>
<reference evidence="1 2" key="1">
    <citation type="submission" date="2019-05" db="EMBL/GenBank/DDBJ databases">
        <title>Another draft genome of Portunus trituberculatus and its Hox gene families provides insights of decapod evolution.</title>
        <authorList>
            <person name="Jeong J.-H."/>
            <person name="Song I."/>
            <person name="Kim S."/>
            <person name="Choi T."/>
            <person name="Kim D."/>
            <person name="Ryu S."/>
            <person name="Kim W."/>
        </authorList>
    </citation>
    <scope>NUCLEOTIDE SEQUENCE [LARGE SCALE GENOMIC DNA]</scope>
    <source>
        <tissue evidence="1">Muscle</tissue>
    </source>
</reference>
<keyword evidence="2" id="KW-1185">Reference proteome</keyword>
<dbReference type="EMBL" id="VSRR010125386">
    <property type="protein sequence ID" value="MPD01008.1"/>
    <property type="molecule type" value="Genomic_DNA"/>
</dbReference>
<dbReference type="Proteomes" id="UP000324222">
    <property type="component" value="Unassembled WGS sequence"/>
</dbReference>
<protein>
    <submittedName>
        <fullName evidence="1">Uncharacterized protein</fullName>
    </submittedName>
</protein>
<gene>
    <name evidence="1" type="ORF">E2C01_096518</name>
</gene>
<evidence type="ECO:0000313" key="1">
    <source>
        <dbReference type="EMBL" id="MPD01008.1"/>
    </source>
</evidence>
<sequence>MMSLFTALHRWSLSQSSEPFLPWVEECREQSLSHRRI</sequence>
<comment type="caution">
    <text evidence="1">The sequence shown here is derived from an EMBL/GenBank/DDBJ whole genome shotgun (WGS) entry which is preliminary data.</text>
</comment>
<evidence type="ECO:0000313" key="2">
    <source>
        <dbReference type="Proteomes" id="UP000324222"/>
    </source>
</evidence>
<organism evidence="1 2">
    <name type="scientific">Portunus trituberculatus</name>
    <name type="common">Swimming crab</name>
    <name type="synonym">Neptunus trituberculatus</name>
    <dbReference type="NCBI Taxonomy" id="210409"/>
    <lineage>
        <taxon>Eukaryota</taxon>
        <taxon>Metazoa</taxon>
        <taxon>Ecdysozoa</taxon>
        <taxon>Arthropoda</taxon>
        <taxon>Crustacea</taxon>
        <taxon>Multicrustacea</taxon>
        <taxon>Malacostraca</taxon>
        <taxon>Eumalacostraca</taxon>
        <taxon>Eucarida</taxon>
        <taxon>Decapoda</taxon>
        <taxon>Pleocyemata</taxon>
        <taxon>Brachyura</taxon>
        <taxon>Eubrachyura</taxon>
        <taxon>Portunoidea</taxon>
        <taxon>Portunidae</taxon>
        <taxon>Portuninae</taxon>
        <taxon>Portunus</taxon>
    </lineage>
</organism>
<proteinExistence type="predicted"/>
<name>A0A5B7K718_PORTR</name>